<accession>A0A3B6MVD6</accession>
<dbReference type="AlphaFoldDB" id="A0A3B6MVD6"/>
<protein>
    <submittedName>
        <fullName evidence="1">Uncharacterized protein</fullName>
    </submittedName>
</protein>
<dbReference type="Gramene" id="TraesRN5D0100859300.1">
    <property type="protein sequence ID" value="TraesRN5D0100859300.1"/>
    <property type="gene ID" value="TraesRN5D0100859300"/>
</dbReference>
<dbReference type="Gramene" id="TraesCS5D03G0817000.1">
    <property type="protein sequence ID" value="TraesCS5D03G0817000.1.CDS"/>
    <property type="gene ID" value="TraesCS5D03G0817000"/>
</dbReference>
<dbReference type="Gramene" id="TraesWEE_scaffold_062288_01G000100.1">
    <property type="protein sequence ID" value="TraesWEE_scaffold_062288_01G000100.1"/>
    <property type="gene ID" value="TraesWEE_scaffold_062288_01G000100"/>
</dbReference>
<dbReference type="EnsemblPlants" id="TraesCS5D02G363200.1">
    <property type="protein sequence ID" value="TraesCS5D02G363200.1"/>
    <property type="gene ID" value="TraesCS5D02G363200"/>
</dbReference>
<dbReference type="Gramene" id="TraesCAD_scaffold_064624_01G000100.1">
    <property type="protein sequence ID" value="TraesCAD_scaffold_064624_01G000100.1"/>
    <property type="gene ID" value="TraesCAD_scaffold_064624_01G000100"/>
</dbReference>
<dbReference type="STRING" id="4565.A0A3B6MVD6"/>
<dbReference type="Gramene" id="TraesROB_scaffold_048036_01G000100.1">
    <property type="protein sequence ID" value="TraesROB_scaffold_048036_01G000100.1"/>
    <property type="gene ID" value="TraesROB_scaffold_048036_01G000100"/>
</dbReference>
<evidence type="ECO:0000313" key="2">
    <source>
        <dbReference type="Proteomes" id="UP000019116"/>
    </source>
</evidence>
<dbReference type="Proteomes" id="UP000019116">
    <property type="component" value="Chromosome 5D"/>
</dbReference>
<dbReference type="OMA" id="NCEPCIV"/>
<gene>
    <name evidence="1" type="primary">LOC123122562</name>
</gene>
<dbReference type="Gramene" id="TraesMAC5D03G03170110.1">
    <property type="protein sequence ID" value="TraesMAC5D03G03170110.1"/>
    <property type="gene ID" value="TraesMAC5D03G03170110"/>
</dbReference>
<sequence length="227" mass="25750">MPLDDMFAESGDQFNFDGFHLLCSDEKPSSFGVVCVLGDVTKVRAAVFSSETWEWVVHPWVDIGAERKLRFRSGMLVGSSIYWPYNWLVQGYNFKIGDTEDGELCIVYALDSLLHVWTRRADDDGGIERWVPHKTFSLIEDIGWITETLRGMYTGLEVLEVRAGCVYMATKHSSPCRWFFSLSLDTMEIERLFQGRCDGQAYPYIMAWPPLVGDHGSIGHDGVEGSQ</sequence>
<dbReference type="GeneID" id="123122562"/>
<dbReference type="Gramene" id="TraesCLE_scaffold_061320_01G000100.1">
    <property type="protein sequence ID" value="TraesCLE_scaffold_061320_01G000100.1"/>
    <property type="gene ID" value="TraesCLE_scaffold_061320_01G000100"/>
</dbReference>
<proteinExistence type="predicted"/>
<dbReference type="Gramene" id="TraesCS5D02G363200.1">
    <property type="protein sequence ID" value="TraesCS5D02G363200.1"/>
    <property type="gene ID" value="TraesCS5D02G363200"/>
</dbReference>
<evidence type="ECO:0000313" key="1">
    <source>
        <dbReference type="EnsemblPlants" id="TraesCS5D02G363200.1"/>
    </source>
</evidence>
<organism evidence="1">
    <name type="scientific">Triticum aestivum</name>
    <name type="common">Wheat</name>
    <dbReference type="NCBI Taxonomy" id="4565"/>
    <lineage>
        <taxon>Eukaryota</taxon>
        <taxon>Viridiplantae</taxon>
        <taxon>Streptophyta</taxon>
        <taxon>Embryophyta</taxon>
        <taxon>Tracheophyta</taxon>
        <taxon>Spermatophyta</taxon>
        <taxon>Magnoliopsida</taxon>
        <taxon>Liliopsida</taxon>
        <taxon>Poales</taxon>
        <taxon>Poaceae</taxon>
        <taxon>BOP clade</taxon>
        <taxon>Pooideae</taxon>
        <taxon>Triticodae</taxon>
        <taxon>Triticeae</taxon>
        <taxon>Triticinae</taxon>
        <taxon>Triticum</taxon>
    </lineage>
</organism>
<name>A0A3B6MVD6_WHEAT</name>
<reference evidence="1" key="2">
    <citation type="submission" date="2018-10" db="UniProtKB">
        <authorList>
            <consortium name="EnsemblPlants"/>
        </authorList>
    </citation>
    <scope>IDENTIFICATION</scope>
</reference>
<dbReference type="PANTHER" id="PTHR33207">
    <property type="entry name" value="F-BOX DOMAIN CONTAINING PROTEIN-RELATED"/>
    <property type="match status" value="1"/>
</dbReference>
<dbReference type="Gramene" id="TraesLDM5D03G03176040.1">
    <property type="protein sequence ID" value="TraesLDM5D03G03176040.1"/>
    <property type="gene ID" value="TraesLDM5D03G03176040"/>
</dbReference>
<dbReference type="RefSeq" id="XP_044398704.1">
    <property type="nucleotide sequence ID" value="XM_044542769.1"/>
</dbReference>
<keyword evidence="2" id="KW-1185">Reference proteome</keyword>
<reference evidence="1" key="1">
    <citation type="submission" date="2018-08" db="EMBL/GenBank/DDBJ databases">
        <authorList>
            <person name="Rossello M."/>
        </authorList>
    </citation>
    <scope>NUCLEOTIDE SEQUENCE [LARGE SCALE GENOMIC DNA]</scope>
    <source>
        <strain evidence="1">cv. Chinese Spring</strain>
    </source>
</reference>